<comment type="caution">
    <text evidence="8">The sequence shown here is derived from an EMBL/GenBank/DDBJ whole genome shotgun (WGS) entry which is preliminary data.</text>
</comment>
<evidence type="ECO:0000256" key="1">
    <source>
        <dbReference type="ARBA" id="ARBA00000971"/>
    </source>
</evidence>
<dbReference type="Proteomes" id="UP000038010">
    <property type="component" value="Unassembled WGS sequence"/>
</dbReference>
<gene>
    <name evidence="8" type="ORF">AB675_9305</name>
</gene>
<keyword evidence="3 6" id="KW-0697">Rotamase</keyword>
<dbReference type="AlphaFoldDB" id="A0A0N0NNH2"/>
<dbReference type="InterPro" id="IPR044666">
    <property type="entry name" value="Cyclophilin_A-like"/>
</dbReference>
<organism evidence="8 9">
    <name type="scientific">Cyphellophora attinorum</name>
    <dbReference type="NCBI Taxonomy" id="1664694"/>
    <lineage>
        <taxon>Eukaryota</taxon>
        <taxon>Fungi</taxon>
        <taxon>Dikarya</taxon>
        <taxon>Ascomycota</taxon>
        <taxon>Pezizomycotina</taxon>
        <taxon>Eurotiomycetes</taxon>
        <taxon>Chaetothyriomycetidae</taxon>
        <taxon>Chaetothyriales</taxon>
        <taxon>Cyphellophoraceae</taxon>
        <taxon>Cyphellophora</taxon>
    </lineage>
</organism>
<dbReference type="Pfam" id="PF00160">
    <property type="entry name" value="Pro_isomerase"/>
    <property type="match status" value="1"/>
</dbReference>
<comment type="catalytic activity">
    <reaction evidence="1 6">
        <text>[protein]-peptidylproline (omega=180) = [protein]-peptidylproline (omega=0)</text>
        <dbReference type="Rhea" id="RHEA:16237"/>
        <dbReference type="Rhea" id="RHEA-COMP:10747"/>
        <dbReference type="Rhea" id="RHEA-COMP:10748"/>
        <dbReference type="ChEBI" id="CHEBI:83833"/>
        <dbReference type="ChEBI" id="CHEBI:83834"/>
        <dbReference type="EC" id="5.2.1.8"/>
    </reaction>
</comment>
<dbReference type="PRINTS" id="PR00153">
    <property type="entry name" value="CSAPPISMRASE"/>
</dbReference>
<sequence>MATDVVLETSIASTANYQGPITVELYNDHAPKTCKNFSTLASRGYYDGVIFHRIIKSFMLQTGDPTGTGRGGSSIYGEKFADEIHPSLKHTGAGVLSMANSGPNTNGSQFFITLAPTPWLDGKHTIFGRVKSGMKTVQRMGLIKTNNEDRPLEEVKIVKARVQDAP</sequence>
<evidence type="ECO:0000256" key="3">
    <source>
        <dbReference type="ARBA" id="ARBA00023110"/>
    </source>
</evidence>
<dbReference type="EMBL" id="LFJN01000009">
    <property type="protein sequence ID" value="KPI41611.1"/>
    <property type="molecule type" value="Genomic_DNA"/>
</dbReference>
<dbReference type="PANTHER" id="PTHR45625">
    <property type="entry name" value="PEPTIDYL-PROLYL CIS-TRANS ISOMERASE-RELATED"/>
    <property type="match status" value="1"/>
</dbReference>
<keyword evidence="4 6" id="KW-0413">Isomerase</keyword>
<dbReference type="InterPro" id="IPR029000">
    <property type="entry name" value="Cyclophilin-like_dom_sf"/>
</dbReference>
<name>A0A0N0NNH2_9EURO</name>
<dbReference type="Gene3D" id="2.40.100.10">
    <property type="entry name" value="Cyclophilin-like"/>
    <property type="match status" value="1"/>
</dbReference>
<dbReference type="PROSITE" id="PS50072">
    <property type="entry name" value="CSA_PPIASE_2"/>
    <property type="match status" value="1"/>
</dbReference>
<dbReference type="PROSITE" id="PS00170">
    <property type="entry name" value="CSA_PPIASE_1"/>
    <property type="match status" value="1"/>
</dbReference>
<dbReference type="PIRSF" id="PIRSF001467">
    <property type="entry name" value="Peptidylpro_ismrse"/>
    <property type="match status" value="1"/>
</dbReference>
<comment type="similarity">
    <text evidence="5">Belongs to the cyclophilin-type PPIase family. PPIL1 subfamily.</text>
</comment>
<accession>A0A0N0NNH2</accession>
<evidence type="ECO:0000256" key="6">
    <source>
        <dbReference type="RuleBase" id="RU363019"/>
    </source>
</evidence>
<protein>
    <recommendedName>
        <fullName evidence="6">Peptidyl-prolyl cis-trans isomerase</fullName>
        <shortName evidence="6">PPIase</shortName>
        <ecNumber evidence="6">5.2.1.8</ecNumber>
    </recommendedName>
</protein>
<reference evidence="8 9" key="1">
    <citation type="submission" date="2015-06" db="EMBL/GenBank/DDBJ databases">
        <title>Draft genome of the ant-associated black yeast Phialophora attae CBS 131958.</title>
        <authorList>
            <person name="Moreno L.F."/>
            <person name="Stielow B.J."/>
            <person name="de Hoog S."/>
            <person name="Vicente V.A."/>
            <person name="Weiss V.A."/>
            <person name="de Vries M."/>
            <person name="Cruz L.M."/>
            <person name="Souza E.M."/>
        </authorList>
    </citation>
    <scope>NUCLEOTIDE SEQUENCE [LARGE SCALE GENOMIC DNA]</scope>
    <source>
        <strain evidence="8 9">CBS 131958</strain>
    </source>
</reference>
<dbReference type="InterPro" id="IPR020892">
    <property type="entry name" value="Cyclophilin-type_PPIase_CS"/>
</dbReference>
<dbReference type="RefSeq" id="XP_018001574.1">
    <property type="nucleotide sequence ID" value="XM_018149827.1"/>
</dbReference>
<dbReference type="STRING" id="1664694.A0A0N0NNH2"/>
<dbReference type="GO" id="GO:0071013">
    <property type="term" value="C:catalytic step 2 spliceosome"/>
    <property type="evidence" value="ECO:0007669"/>
    <property type="project" value="TreeGrafter"/>
</dbReference>
<dbReference type="InterPro" id="IPR002130">
    <property type="entry name" value="Cyclophilin-type_PPIase_dom"/>
</dbReference>
<dbReference type="GO" id="GO:0003755">
    <property type="term" value="F:peptidyl-prolyl cis-trans isomerase activity"/>
    <property type="evidence" value="ECO:0007669"/>
    <property type="project" value="UniProtKB-UniRule"/>
</dbReference>
<dbReference type="GO" id="GO:0006457">
    <property type="term" value="P:protein folding"/>
    <property type="evidence" value="ECO:0007669"/>
    <property type="project" value="InterPro"/>
</dbReference>
<proteinExistence type="inferred from homology"/>
<evidence type="ECO:0000256" key="4">
    <source>
        <dbReference type="ARBA" id="ARBA00023235"/>
    </source>
</evidence>
<feature type="domain" description="PPIase cyclophilin-type" evidence="7">
    <location>
        <begin position="8"/>
        <end position="162"/>
    </location>
</feature>
<dbReference type="FunFam" id="2.40.100.10:FF:000008">
    <property type="entry name" value="Peptidyl-prolyl cis-trans isomerase"/>
    <property type="match status" value="1"/>
</dbReference>
<comment type="function">
    <text evidence="2 6">PPIases accelerate the folding of proteins. It catalyzes the cis-trans isomerization of proline imidic peptide bonds in oligopeptides.</text>
</comment>
<keyword evidence="9" id="KW-1185">Reference proteome</keyword>
<dbReference type="SUPFAM" id="SSF50891">
    <property type="entry name" value="Cyclophilin-like"/>
    <property type="match status" value="1"/>
</dbReference>
<dbReference type="OrthoDB" id="271386at2759"/>
<dbReference type="GeneID" id="28741707"/>
<evidence type="ECO:0000259" key="7">
    <source>
        <dbReference type="PROSITE" id="PS50072"/>
    </source>
</evidence>
<evidence type="ECO:0000256" key="5">
    <source>
        <dbReference type="ARBA" id="ARBA00038147"/>
    </source>
</evidence>
<dbReference type="EC" id="5.2.1.8" evidence="6"/>
<evidence type="ECO:0000313" key="9">
    <source>
        <dbReference type="Proteomes" id="UP000038010"/>
    </source>
</evidence>
<dbReference type="InterPro" id="IPR024936">
    <property type="entry name" value="Cyclophilin-type_PPIase"/>
</dbReference>
<evidence type="ECO:0000256" key="2">
    <source>
        <dbReference type="ARBA" id="ARBA00002388"/>
    </source>
</evidence>
<dbReference type="PANTHER" id="PTHR45625:SF4">
    <property type="entry name" value="PEPTIDYLPROLYL ISOMERASE DOMAIN AND WD REPEAT-CONTAINING PROTEIN 1"/>
    <property type="match status" value="1"/>
</dbReference>
<dbReference type="VEuPathDB" id="FungiDB:AB675_9305"/>
<evidence type="ECO:0000313" key="8">
    <source>
        <dbReference type="EMBL" id="KPI41611.1"/>
    </source>
</evidence>